<feature type="region of interest" description="Disordered" evidence="1">
    <location>
        <begin position="315"/>
        <end position="346"/>
    </location>
</feature>
<feature type="compositionally biased region" description="Pro residues" evidence="1">
    <location>
        <begin position="865"/>
        <end position="881"/>
    </location>
</feature>
<evidence type="ECO:0000313" key="4">
    <source>
        <dbReference type="Proteomes" id="UP001219518"/>
    </source>
</evidence>
<feature type="region of interest" description="Disordered" evidence="1">
    <location>
        <begin position="856"/>
        <end position="933"/>
    </location>
</feature>
<dbReference type="SUPFAM" id="SSF50156">
    <property type="entry name" value="PDZ domain-like"/>
    <property type="match status" value="1"/>
</dbReference>
<sequence>MLAVLPRQVRTGMVTVSDGKARPQPMRLHLSLDTLSLQREEVDNSEHKPAPLDSRERMVSVTRQKVGGLGLSIKGGSEHKLPILISRIFKGQAADETGKLFVGDAIIKEEGRMPDNEPPPPRTQLRVPDPEPFNWVAEEWPARSRRYERFCRLSGLDKDDATRQVDFLIYLMGDKAEEVMKTFKYVPPEAATSAQTLLKKFTEHFGGKINVVYERAKFNQRYQQPGEPAIDFITDLFGMAEKCNYRDLKEELIRDRIIVGISNIQLSAAMQMDAAIDLNKAKETVLQAEDVQKQLPTVRNGHGDTAQAQVHAAFQNKGKGKKSGKPVTNNKPVKPQQDGKKAQYPNSCKRCGRSPSHPISQCPAKNGICGKCKAKGHWAVMCRTKISEATATENENPQANEVSYYLDCVEAAETFTKPSKILRVDITSNGQLTRWKIDSGADVPIVGDKHVDILQPTDVVPAGIKIFLAGSTPADITGKFKVKLDWKGKAFHDWVYILPGQKEPLLSRDLALKLGLITLAPEVLSVSQVAIKPEEQYPEVFEGLGRMGEEYLIRLADEATPHAVTQSRRISVPLFDPTKKAIEELLRLDAIEEVRDPTPWCAAAVPVLKPDGSVRITVDYTQLNNINHVPGKSMHAADTLSRMPSEKNTGEPDVISEVRILEIEVPMSPVIWKAVKEAQEKDSTSKLLRDAVLEGWPGNPKELPQELKPFHEHRALRNAPMEEGLSPSQLLMGRSLRTTLPQLEGKLVPNWSYLEDFRKKRQEKQAKQQANFNARHKARPLPELSKGERVWISDYKSFASVSGQADTPRSYWVQTSQGAMLRRNRKELIPVSPDESEQQQLGIFQYLSILQDSLVPEDSTEDKGPPPSRTPTPTPTRPPPSSKSKPKDKEPKKGKGRGRTSLSPTRPGGSAAGSGQHTRTREIKPPVRYQDAS</sequence>
<protein>
    <submittedName>
        <fullName evidence="3">Gamma-1-syntrophin</fullName>
    </submittedName>
</protein>
<feature type="region of interest" description="Disordered" evidence="1">
    <location>
        <begin position="110"/>
        <end position="129"/>
    </location>
</feature>
<comment type="caution">
    <text evidence="3">The sequence shown here is derived from an EMBL/GenBank/DDBJ whole genome shotgun (WGS) entry which is preliminary data.</text>
</comment>
<gene>
    <name evidence="3" type="ORF">KUF71_001630</name>
</gene>
<dbReference type="InterPro" id="IPR036034">
    <property type="entry name" value="PDZ_sf"/>
</dbReference>
<dbReference type="EMBL" id="JAHWGI010001134">
    <property type="protein sequence ID" value="KAK3922971.1"/>
    <property type="molecule type" value="Genomic_DNA"/>
</dbReference>
<dbReference type="PROSITE" id="PS50106">
    <property type="entry name" value="PDZ"/>
    <property type="match status" value="1"/>
</dbReference>
<dbReference type="Pfam" id="PF00595">
    <property type="entry name" value="PDZ"/>
    <property type="match status" value="1"/>
</dbReference>
<dbReference type="InterPro" id="IPR043502">
    <property type="entry name" value="DNA/RNA_pol_sf"/>
</dbReference>
<dbReference type="SUPFAM" id="SSF56672">
    <property type="entry name" value="DNA/RNA polymerases"/>
    <property type="match status" value="1"/>
</dbReference>
<dbReference type="AlphaFoldDB" id="A0AAE1LJZ0"/>
<dbReference type="InterPro" id="IPR050951">
    <property type="entry name" value="Retrovirus_Pol_polyprotein"/>
</dbReference>
<keyword evidence="4" id="KW-1185">Reference proteome</keyword>
<dbReference type="GO" id="GO:0071897">
    <property type="term" value="P:DNA biosynthetic process"/>
    <property type="evidence" value="ECO:0007669"/>
    <property type="project" value="UniProtKB-ARBA"/>
</dbReference>
<reference evidence="3" key="2">
    <citation type="journal article" date="2023" name="BMC Genomics">
        <title>Pest status, molecular evolution, and epigenetic factors derived from the genome assembly of Frankliniella fusca, a thysanopteran phytovirus vector.</title>
        <authorList>
            <person name="Catto M.A."/>
            <person name="Labadie P.E."/>
            <person name="Jacobson A.L."/>
            <person name="Kennedy G.G."/>
            <person name="Srinivasan R."/>
            <person name="Hunt B.G."/>
        </authorList>
    </citation>
    <scope>NUCLEOTIDE SEQUENCE</scope>
    <source>
        <strain evidence="3">PL_HMW_Pooled</strain>
    </source>
</reference>
<dbReference type="PANTHER" id="PTHR37984:SF9">
    <property type="entry name" value="INTEGRASE CATALYTIC DOMAIN-CONTAINING PROTEIN"/>
    <property type="match status" value="1"/>
</dbReference>
<accession>A0AAE1LJZ0</accession>
<evidence type="ECO:0000259" key="2">
    <source>
        <dbReference type="PROSITE" id="PS50106"/>
    </source>
</evidence>
<name>A0AAE1LJZ0_9NEOP</name>
<reference evidence="3" key="1">
    <citation type="submission" date="2021-07" db="EMBL/GenBank/DDBJ databases">
        <authorList>
            <person name="Catto M.A."/>
            <person name="Jacobson A."/>
            <person name="Kennedy G."/>
            <person name="Labadie P."/>
            <person name="Hunt B.G."/>
            <person name="Srinivasan R."/>
        </authorList>
    </citation>
    <scope>NUCLEOTIDE SEQUENCE</scope>
    <source>
        <strain evidence="3">PL_HMW_Pooled</strain>
        <tissue evidence="3">Head</tissue>
    </source>
</reference>
<evidence type="ECO:0000313" key="3">
    <source>
        <dbReference type="EMBL" id="KAK3922971.1"/>
    </source>
</evidence>
<dbReference type="PANTHER" id="PTHR37984">
    <property type="entry name" value="PROTEIN CBG26694"/>
    <property type="match status" value="1"/>
</dbReference>
<organism evidence="3 4">
    <name type="scientific">Frankliniella fusca</name>
    <dbReference type="NCBI Taxonomy" id="407009"/>
    <lineage>
        <taxon>Eukaryota</taxon>
        <taxon>Metazoa</taxon>
        <taxon>Ecdysozoa</taxon>
        <taxon>Arthropoda</taxon>
        <taxon>Hexapoda</taxon>
        <taxon>Insecta</taxon>
        <taxon>Pterygota</taxon>
        <taxon>Neoptera</taxon>
        <taxon>Paraneoptera</taxon>
        <taxon>Thysanoptera</taxon>
        <taxon>Terebrantia</taxon>
        <taxon>Thripoidea</taxon>
        <taxon>Thripidae</taxon>
        <taxon>Frankliniella</taxon>
    </lineage>
</organism>
<dbReference type="Proteomes" id="UP001219518">
    <property type="component" value="Unassembled WGS sequence"/>
</dbReference>
<dbReference type="InterPro" id="IPR001478">
    <property type="entry name" value="PDZ"/>
</dbReference>
<feature type="domain" description="PDZ" evidence="2">
    <location>
        <begin position="58"/>
        <end position="112"/>
    </location>
</feature>
<dbReference type="Gene3D" id="2.30.42.10">
    <property type="match status" value="1"/>
</dbReference>
<proteinExistence type="predicted"/>
<evidence type="ECO:0000256" key="1">
    <source>
        <dbReference type="SAM" id="MobiDB-lite"/>
    </source>
</evidence>
<dbReference type="Gene3D" id="3.10.10.10">
    <property type="entry name" value="HIV Type 1 Reverse Transcriptase, subunit A, domain 1"/>
    <property type="match status" value="1"/>
</dbReference>